<organism evidence="1 2">
    <name type="scientific">Brachybacterium equifaecis</name>
    <dbReference type="NCBI Taxonomy" id="2910770"/>
    <lineage>
        <taxon>Bacteria</taxon>
        <taxon>Bacillati</taxon>
        <taxon>Actinomycetota</taxon>
        <taxon>Actinomycetes</taxon>
        <taxon>Micrococcales</taxon>
        <taxon>Dermabacteraceae</taxon>
        <taxon>Brachybacterium</taxon>
    </lineage>
</organism>
<comment type="caution">
    <text evidence="1">The sequence shown here is derived from an EMBL/GenBank/DDBJ whole genome shotgun (WGS) entry which is preliminary data.</text>
</comment>
<proteinExistence type="predicted"/>
<evidence type="ECO:0000313" key="2">
    <source>
        <dbReference type="Proteomes" id="UP001203761"/>
    </source>
</evidence>
<dbReference type="RefSeq" id="WP_249738473.1">
    <property type="nucleotide sequence ID" value="NZ_JAKNCJ010000012.1"/>
</dbReference>
<protein>
    <submittedName>
        <fullName evidence="1">Uncharacterized protein</fullName>
    </submittedName>
</protein>
<dbReference type="Proteomes" id="UP001203761">
    <property type="component" value="Unassembled WGS sequence"/>
</dbReference>
<sequence length="105" mass="11149">MTTSPTLKEVSALARSLTPDQLAAGHRAMEKNGIPMRSAERAAGLVGAPDFAVTSALTKDVPELPHSSRYFLATCATYARAASKEGLEDRHRTALKAPWEAIANG</sequence>
<reference evidence="1" key="1">
    <citation type="submission" date="2022-02" db="EMBL/GenBank/DDBJ databases">
        <authorList>
            <person name="Lee M."/>
            <person name="Kim S.-J."/>
            <person name="Jung M.-Y."/>
        </authorList>
    </citation>
    <scope>NUCLEOTIDE SEQUENCE</scope>
    <source>
        <strain evidence="1">JHP9</strain>
    </source>
</reference>
<dbReference type="EMBL" id="JAKNCJ010000012">
    <property type="protein sequence ID" value="MCL6424393.1"/>
    <property type="molecule type" value="Genomic_DNA"/>
</dbReference>
<keyword evidence="2" id="KW-1185">Reference proteome</keyword>
<evidence type="ECO:0000313" key="1">
    <source>
        <dbReference type="EMBL" id="MCL6424393.1"/>
    </source>
</evidence>
<name>A0ABT0R373_9MICO</name>
<accession>A0ABT0R373</accession>
<gene>
    <name evidence="1" type="ORF">Bequi_13565</name>
</gene>